<name>A0A6N7INK0_9FIRM</name>
<reference evidence="4 5" key="1">
    <citation type="submission" date="2019-10" db="EMBL/GenBank/DDBJ databases">
        <title>Comparative genomics of sulfur disproportionating microorganisms.</title>
        <authorList>
            <person name="Ward L.M."/>
            <person name="Bertran E."/>
            <person name="Johnston D."/>
        </authorList>
    </citation>
    <scope>NUCLEOTIDE SEQUENCE [LARGE SCALE GENOMIC DNA]</scope>
    <source>
        <strain evidence="4 5">DSM 14055</strain>
    </source>
</reference>
<sequence length="134" mass="14508">MIQFGDALKRLRRKLGLRQDDVARMVGVERSTVANWERGAKQPGLETLVRVSEIFGVSLDELVGAARTTAPLPLACYCSLVSDPLVRLLAERTGVPAKTIAAFITALQIPEGIRENNGGEGLKDKAGNHDKDAR</sequence>
<dbReference type="Proteomes" id="UP000441717">
    <property type="component" value="Unassembled WGS sequence"/>
</dbReference>
<accession>A0A6N7INK0</accession>
<feature type="compositionally biased region" description="Basic and acidic residues" evidence="2">
    <location>
        <begin position="121"/>
        <end position="134"/>
    </location>
</feature>
<dbReference type="PANTHER" id="PTHR46558:SF11">
    <property type="entry name" value="HTH-TYPE TRANSCRIPTIONAL REGULATOR XRE"/>
    <property type="match status" value="1"/>
</dbReference>
<evidence type="ECO:0000313" key="4">
    <source>
        <dbReference type="EMBL" id="MQL51177.1"/>
    </source>
</evidence>
<dbReference type="RefSeq" id="WP_152945095.1">
    <property type="nucleotide sequence ID" value="NZ_WHYR01000004.1"/>
</dbReference>
<dbReference type="PANTHER" id="PTHR46558">
    <property type="entry name" value="TRACRIPTIONAL REGULATORY PROTEIN-RELATED-RELATED"/>
    <property type="match status" value="1"/>
</dbReference>
<dbReference type="InterPro" id="IPR001387">
    <property type="entry name" value="Cro/C1-type_HTH"/>
</dbReference>
<dbReference type="SUPFAM" id="SSF47413">
    <property type="entry name" value="lambda repressor-like DNA-binding domains"/>
    <property type="match status" value="1"/>
</dbReference>
<evidence type="ECO:0000256" key="2">
    <source>
        <dbReference type="SAM" id="MobiDB-lite"/>
    </source>
</evidence>
<keyword evidence="5" id="KW-1185">Reference proteome</keyword>
<feature type="region of interest" description="Disordered" evidence="2">
    <location>
        <begin position="115"/>
        <end position="134"/>
    </location>
</feature>
<dbReference type="EMBL" id="WHYR01000004">
    <property type="protein sequence ID" value="MQL51177.1"/>
    <property type="molecule type" value="Genomic_DNA"/>
</dbReference>
<dbReference type="OrthoDB" id="9811208at2"/>
<dbReference type="InterPro" id="IPR010982">
    <property type="entry name" value="Lambda_DNA-bd_dom_sf"/>
</dbReference>
<dbReference type="AlphaFoldDB" id="A0A6N7INK0"/>
<dbReference type="PROSITE" id="PS50943">
    <property type="entry name" value="HTH_CROC1"/>
    <property type="match status" value="1"/>
</dbReference>
<comment type="caution">
    <text evidence="4">The sequence shown here is derived from an EMBL/GenBank/DDBJ whole genome shotgun (WGS) entry which is preliminary data.</text>
</comment>
<protein>
    <submittedName>
        <fullName evidence="4">Helix-turn-helix domain-containing protein</fullName>
    </submittedName>
</protein>
<dbReference type="Pfam" id="PF01381">
    <property type="entry name" value="HTH_3"/>
    <property type="match status" value="1"/>
</dbReference>
<dbReference type="GO" id="GO:0003677">
    <property type="term" value="F:DNA binding"/>
    <property type="evidence" value="ECO:0007669"/>
    <property type="project" value="UniProtKB-KW"/>
</dbReference>
<organism evidence="4 5">
    <name type="scientific">Desulfofundulus thermobenzoicus</name>
    <dbReference type="NCBI Taxonomy" id="29376"/>
    <lineage>
        <taxon>Bacteria</taxon>
        <taxon>Bacillati</taxon>
        <taxon>Bacillota</taxon>
        <taxon>Clostridia</taxon>
        <taxon>Eubacteriales</taxon>
        <taxon>Peptococcaceae</taxon>
        <taxon>Desulfofundulus</taxon>
    </lineage>
</organism>
<dbReference type="Gene3D" id="1.10.260.40">
    <property type="entry name" value="lambda repressor-like DNA-binding domains"/>
    <property type="match status" value="1"/>
</dbReference>
<evidence type="ECO:0000256" key="1">
    <source>
        <dbReference type="ARBA" id="ARBA00023125"/>
    </source>
</evidence>
<keyword evidence="1" id="KW-0238">DNA-binding</keyword>
<feature type="domain" description="HTH cro/C1-type" evidence="3">
    <location>
        <begin position="8"/>
        <end position="62"/>
    </location>
</feature>
<proteinExistence type="predicted"/>
<dbReference type="SMART" id="SM00530">
    <property type="entry name" value="HTH_XRE"/>
    <property type="match status" value="1"/>
</dbReference>
<gene>
    <name evidence="4" type="ORF">GFC01_02640</name>
</gene>
<evidence type="ECO:0000313" key="5">
    <source>
        <dbReference type="Proteomes" id="UP000441717"/>
    </source>
</evidence>
<dbReference type="CDD" id="cd00093">
    <property type="entry name" value="HTH_XRE"/>
    <property type="match status" value="1"/>
</dbReference>
<evidence type="ECO:0000259" key="3">
    <source>
        <dbReference type="PROSITE" id="PS50943"/>
    </source>
</evidence>